<dbReference type="InterPro" id="IPR036388">
    <property type="entry name" value="WH-like_DNA-bd_sf"/>
</dbReference>
<dbReference type="InterPro" id="IPR036390">
    <property type="entry name" value="WH_DNA-bd_sf"/>
</dbReference>
<dbReference type="AlphaFoldDB" id="A0A150TJR7"/>
<feature type="region of interest" description="Disordered" evidence="1">
    <location>
        <begin position="46"/>
        <end position="70"/>
    </location>
</feature>
<evidence type="ECO:0008006" key="4">
    <source>
        <dbReference type="Google" id="ProtNLM"/>
    </source>
</evidence>
<name>A0A150TJR7_SORCE</name>
<reference evidence="2 3" key="1">
    <citation type="submission" date="2014-02" db="EMBL/GenBank/DDBJ databases">
        <title>The small core and large imbalanced accessory genome model reveals a collaborative survival strategy of Sorangium cellulosum strains in nature.</title>
        <authorList>
            <person name="Han K."/>
            <person name="Peng R."/>
            <person name="Blom J."/>
            <person name="Li Y.-Z."/>
        </authorList>
    </citation>
    <scope>NUCLEOTIDE SEQUENCE [LARGE SCALE GENOMIC DNA]</scope>
    <source>
        <strain evidence="2 3">So0007-03</strain>
    </source>
</reference>
<sequence>MELGVIEALPATAADVAARWGLPEERARRSLRTLGELGIIEGAVDGRSAELPRSPPSRARRSSPSSRVEA</sequence>
<dbReference type="EMBL" id="JEME01002233">
    <property type="protein sequence ID" value="KYG04930.1"/>
    <property type="molecule type" value="Genomic_DNA"/>
</dbReference>
<dbReference type="Gene3D" id="1.10.10.10">
    <property type="entry name" value="Winged helix-like DNA-binding domain superfamily/Winged helix DNA-binding domain"/>
    <property type="match status" value="1"/>
</dbReference>
<organism evidence="2 3">
    <name type="scientific">Sorangium cellulosum</name>
    <name type="common">Polyangium cellulosum</name>
    <dbReference type="NCBI Taxonomy" id="56"/>
    <lineage>
        <taxon>Bacteria</taxon>
        <taxon>Pseudomonadati</taxon>
        <taxon>Myxococcota</taxon>
        <taxon>Polyangia</taxon>
        <taxon>Polyangiales</taxon>
        <taxon>Polyangiaceae</taxon>
        <taxon>Sorangium</taxon>
    </lineage>
</organism>
<accession>A0A150TJR7</accession>
<gene>
    <name evidence="2" type="ORF">BE21_43940</name>
</gene>
<evidence type="ECO:0000313" key="2">
    <source>
        <dbReference type="EMBL" id="KYG04930.1"/>
    </source>
</evidence>
<proteinExistence type="predicted"/>
<evidence type="ECO:0000256" key="1">
    <source>
        <dbReference type="SAM" id="MobiDB-lite"/>
    </source>
</evidence>
<evidence type="ECO:0000313" key="3">
    <source>
        <dbReference type="Proteomes" id="UP000075502"/>
    </source>
</evidence>
<dbReference type="Proteomes" id="UP000075502">
    <property type="component" value="Unassembled WGS sequence"/>
</dbReference>
<dbReference type="SUPFAM" id="SSF46785">
    <property type="entry name" value="Winged helix' DNA-binding domain"/>
    <property type="match status" value="1"/>
</dbReference>
<comment type="caution">
    <text evidence="2">The sequence shown here is derived from an EMBL/GenBank/DDBJ whole genome shotgun (WGS) entry which is preliminary data.</text>
</comment>
<protein>
    <recommendedName>
        <fullName evidence="4">HTH iclR-type domain-containing protein</fullName>
    </recommendedName>
</protein>